<dbReference type="STRING" id="592010.GCWU000182_000632"/>
<dbReference type="eggNOG" id="COG1316">
    <property type="taxonomic scope" value="Bacteria"/>
</dbReference>
<dbReference type="AlphaFoldDB" id="W1Q3V5"/>
<comment type="similarity">
    <text evidence="1">Belongs to the LytR/CpsA/Psr (LCP) family.</text>
</comment>
<evidence type="ECO:0000313" key="4">
    <source>
        <dbReference type="Proteomes" id="UP000019050"/>
    </source>
</evidence>
<feature type="domain" description="Cell envelope-related transcriptional attenuator" evidence="2">
    <location>
        <begin position="55"/>
        <end position="198"/>
    </location>
</feature>
<keyword evidence="4" id="KW-1185">Reference proteome</keyword>
<comment type="caution">
    <text evidence="3">The sequence shown here is derived from an EMBL/GenBank/DDBJ whole genome shotgun (WGS) entry which is preliminary data.</text>
</comment>
<dbReference type="InterPro" id="IPR050922">
    <property type="entry name" value="LytR/CpsA/Psr_CW_biosynth"/>
</dbReference>
<dbReference type="NCBIfam" id="TIGR00350">
    <property type="entry name" value="lytR_cpsA_psr"/>
    <property type="match status" value="1"/>
</dbReference>
<accession>W1Q3V5</accession>
<dbReference type="Pfam" id="PF03816">
    <property type="entry name" value="LytR_cpsA_psr"/>
    <property type="match status" value="1"/>
</dbReference>
<evidence type="ECO:0000256" key="1">
    <source>
        <dbReference type="ARBA" id="ARBA00006068"/>
    </source>
</evidence>
<dbReference type="EMBL" id="ACIN03000004">
    <property type="protein sequence ID" value="ESK65898.1"/>
    <property type="molecule type" value="Genomic_DNA"/>
</dbReference>
<proteinExistence type="inferred from homology"/>
<dbReference type="PANTHER" id="PTHR33392:SF6">
    <property type="entry name" value="POLYISOPRENYL-TEICHOIC ACID--PEPTIDOGLYCAN TEICHOIC ACID TRANSFERASE TAGU"/>
    <property type="match status" value="1"/>
</dbReference>
<sequence length="277" mass="30863">MMKSKLQHLLLILILGLVASLWQGPQVQATPESGPMSFLFLGIDTGELGRTEQGRSDTIMVMTLNPSHKTLRLVSLPRDTYVNIEGYEGMDKLNHAYAYGGAELSKLTVEHLLGVPIQHYLALNMKGLEDLVDLVGGVEVVPPETFTIDGYEFYQDTPVYLDGRTALYYVRDRFSSSGDYVRQARQRQVLEALMHKAQDASFKLDPLKVASLMTSVSTDLSLDQLMGLFNQYRQAGLQLELGQLQGQGQTINGIYYDIPDQASLAELRTTLLSDLKE</sequence>
<evidence type="ECO:0000313" key="3">
    <source>
        <dbReference type="EMBL" id="ESK65898.1"/>
    </source>
</evidence>
<evidence type="ECO:0000259" key="2">
    <source>
        <dbReference type="Pfam" id="PF03816"/>
    </source>
</evidence>
<dbReference type="InterPro" id="IPR004474">
    <property type="entry name" value="LytR_CpsA_psr"/>
</dbReference>
<reference evidence="3" key="1">
    <citation type="submission" date="2013-06" db="EMBL/GenBank/DDBJ databases">
        <authorList>
            <person name="Weinstock G."/>
            <person name="Sodergren E."/>
            <person name="Clifton S."/>
            <person name="Fulton L."/>
            <person name="Fulton B."/>
            <person name="Courtney L."/>
            <person name="Fronick C."/>
            <person name="Harrison M."/>
            <person name="Strong C."/>
            <person name="Farmer C."/>
            <person name="Delahaunty K."/>
            <person name="Markovic C."/>
            <person name="Hall O."/>
            <person name="Minx P."/>
            <person name="Tomlinson C."/>
            <person name="Mitreva M."/>
            <person name="Nelson J."/>
            <person name="Hou S."/>
            <person name="Wollam A."/>
            <person name="Pepin K.H."/>
            <person name="Johnson M."/>
            <person name="Bhonagiri V."/>
            <person name="Nash W.E."/>
            <person name="Warren W."/>
            <person name="Chinwalla A."/>
            <person name="Mardis E.R."/>
            <person name="Wilson R.K."/>
        </authorList>
    </citation>
    <scope>NUCLEOTIDE SEQUENCE [LARGE SCALE GENOMIC DNA]</scope>
    <source>
        <strain evidence="3">ATCC 49176</strain>
    </source>
</reference>
<organism evidence="3 4">
    <name type="scientific">Abiotrophia defectiva ATCC 49176</name>
    <dbReference type="NCBI Taxonomy" id="592010"/>
    <lineage>
        <taxon>Bacteria</taxon>
        <taxon>Bacillati</taxon>
        <taxon>Bacillota</taxon>
        <taxon>Bacilli</taxon>
        <taxon>Lactobacillales</taxon>
        <taxon>Aerococcaceae</taxon>
        <taxon>Abiotrophia</taxon>
    </lineage>
</organism>
<dbReference type="OrthoDB" id="27330at2"/>
<protein>
    <submittedName>
        <fullName evidence="3">Transcriptional regulator LytR family protein</fullName>
    </submittedName>
</protein>
<dbReference type="PANTHER" id="PTHR33392">
    <property type="entry name" value="POLYISOPRENYL-TEICHOIC ACID--PEPTIDOGLYCAN TEICHOIC ACID TRANSFERASE TAGU"/>
    <property type="match status" value="1"/>
</dbReference>
<dbReference type="Proteomes" id="UP000019050">
    <property type="component" value="Unassembled WGS sequence"/>
</dbReference>
<dbReference type="HOGENOM" id="CLU_016455_2_2_9"/>
<name>W1Q3V5_ABIDE</name>
<gene>
    <name evidence="3" type="ORF">GCWU000182_000632</name>
</gene>
<dbReference type="Gene3D" id="3.40.630.190">
    <property type="entry name" value="LCP protein"/>
    <property type="match status" value="1"/>
</dbReference>